<reference evidence="1 2" key="1">
    <citation type="submission" date="2018-07" db="EMBL/GenBank/DDBJ databases">
        <title>Parabacteroides acidifaciens nov. sp., isolated from human feces.</title>
        <authorList>
            <person name="Wang Y.J."/>
        </authorList>
    </citation>
    <scope>NUCLEOTIDE SEQUENCE [LARGE SCALE GENOMIC DNA]</scope>
    <source>
        <strain evidence="1 2">426-9</strain>
    </source>
</reference>
<comment type="caution">
    <text evidence="1">The sequence shown here is derived from an EMBL/GenBank/DDBJ whole genome shotgun (WGS) entry which is preliminary data.</text>
</comment>
<evidence type="ECO:0000313" key="1">
    <source>
        <dbReference type="EMBL" id="RDU49205.1"/>
    </source>
</evidence>
<dbReference type="Proteomes" id="UP000256321">
    <property type="component" value="Unassembled WGS sequence"/>
</dbReference>
<organism evidence="1 2">
    <name type="scientific">Parabacteroides acidifaciens</name>
    <dbReference type="NCBI Taxonomy" id="2290935"/>
    <lineage>
        <taxon>Bacteria</taxon>
        <taxon>Pseudomonadati</taxon>
        <taxon>Bacteroidota</taxon>
        <taxon>Bacteroidia</taxon>
        <taxon>Bacteroidales</taxon>
        <taxon>Tannerellaceae</taxon>
        <taxon>Parabacteroides</taxon>
    </lineage>
</organism>
<dbReference type="AlphaFoldDB" id="A0A3D8HE07"/>
<dbReference type="EMBL" id="QREV01000021">
    <property type="protein sequence ID" value="RDU49205.1"/>
    <property type="molecule type" value="Genomic_DNA"/>
</dbReference>
<accession>A0A3D8HE07</accession>
<protein>
    <submittedName>
        <fullName evidence="1">Uncharacterized protein</fullName>
    </submittedName>
</protein>
<name>A0A3D8HE07_9BACT</name>
<evidence type="ECO:0000313" key="2">
    <source>
        <dbReference type="Proteomes" id="UP000256321"/>
    </source>
</evidence>
<gene>
    <name evidence="1" type="ORF">DWU89_10570</name>
</gene>
<sequence length="76" mass="8996">MSELPDNAKNHFLRRRNFPKAQKIIFEGFGTSRQCKKSFSETSELSESSKKHFLRRRNFPKASKSIFDIFRKSGKR</sequence>
<proteinExistence type="predicted"/>